<proteinExistence type="predicted"/>
<evidence type="ECO:0000313" key="2">
    <source>
        <dbReference type="EMBL" id="OAZ04453.1"/>
    </source>
</evidence>
<dbReference type="Proteomes" id="UP000093807">
    <property type="component" value="Unassembled WGS sequence"/>
</dbReference>
<keyword evidence="3" id="KW-1185">Reference proteome</keyword>
<feature type="domain" description="Lipocalin-like" evidence="1">
    <location>
        <begin position="29"/>
        <end position="120"/>
    </location>
</feature>
<dbReference type="InterPro" id="IPR024311">
    <property type="entry name" value="Lipocalin-like"/>
</dbReference>
<dbReference type="PATRIC" id="fig|29536.5.peg.1522"/>
<dbReference type="AlphaFoldDB" id="A0A199XRR8"/>
<evidence type="ECO:0000259" key="1">
    <source>
        <dbReference type="Pfam" id="PF13648"/>
    </source>
</evidence>
<dbReference type="PROSITE" id="PS51257">
    <property type="entry name" value="PROKAR_LIPOPROTEIN"/>
    <property type="match status" value="1"/>
</dbReference>
<organism evidence="2 3">
    <name type="scientific">Flavobacterium succinicans</name>
    <dbReference type="NCBI Taxonomy" id="29536"/>
    <lineage>
        <taxon>Bacteria</taxon>
        <taxon>Pseudomonadati</taxon>
        <taxon>Bacteroidota</taxon>
        <taxon>Flavobacteriia</taxon>
        <taxon>Flavobacteriales</taxon>
        <taxon>Flavobacteriaceae</taxon>
        <taxon>Flavobacterium</taxon>
    </lineage>
</organism>
<name>A0A199XRR8_9FLAO</name>
<dbReference type="EMBL" id="JMTM01000035">
    <property type="protein sequence ID" value="OAZ04453.1"/>
    <property type="molecule type" value="Genomic_DNA"/>
</dbReference>
<accession>A0A199XRR8</accession>
<protein>
    <recommendedName>
        <fullName evidence="1">Lipocalin-like domain-containing protein</fullName>
    </recommendedName>
</protein>
<dbReference type="Pfam" id="PF13648">
    <property type="entry name" value="Lipocalin_4"/>
    <property type="match status" value="1"/>
</dbReference>
<dbReference type="RefSeq" id="WP_064715250.1">
    <property type="nucleotide sequence ID" value="NZ_JMTM01000035.1"/>
</dbReference>
<dbReference type="OrthoDB" id="1143855at2"/>
<gene>
    <name evidence="2" type="ORF">FLB_14510</name>
</gene>
<sequence>MKKVVVVVTLCLVFLGCQPKVEKESVTLLNGYWEIEKVVFEEGEDKEYPSNDSFDYFEIKGDTGFRKKVMPQLDGTFQANDLVETIRVRQKNDQIFLDFKTDFAQWSEELVKIDAKELVLRNAEQKEYHYKKTGPIKIIDNGKTTK</sequence>
<reference evidence="2 3" key="1">
    <citation type="submission" date="2016-06" db="EMBL/GenBank/DDBJ databases">
        <title>Draft genome sequence of Flavobacterium succinicans strain DD5b.</title>
        <authorList>
            <person name="Poehlein A."/>
            <person name="Daniel R."/>
            <person name="Simeonova D.D."/>
        </authorList>
    </citation>
    <scope>NUCLEOTIDE SEQUENCE [LARGE SCALE GENOMIC DNA]</scope>
    <source>
        <strain evidence="2 3">DD5b</strain>
    </source>
</reference>
<comment type="caution">
    <text evidence="2">The sequence shown here is derived from an EMBL/GenBank/DDBJ whole genome shotgun (WGS) entry which is preliminary data.</text>
</comment>
<evidence type="ECO:0000313" key="3">
    <source>
        <dbReference type="Proteomes" id="UP000093807"/>
    </source>
</evidence>